<evidence type="ECO:0000259" key="4">
    <source>
        <dbReference type="SMART" id="SM01222"/>
    </source>
</evidence>
<feature type="domain" description="Formiminotransferase C-terminal subdomain" evidence="3">
    <location>
        <begin position="201"/>
        <end position="291"/>
    </location>
</feature>
<gene>
    <name evidence="5" type="ORF">Sangu_2644900</name>
</gene>
<dbReference type="SMART" id="SM01221">
    <property type="entry name" value="FTCD"/>
    <property type="match status" value="1"/>
</dbReference>
<dbReference type="GO" id="GO:0030409">
    <property type="term" value="F:glutamate formimidoyltransferase activity"/>
    <property type="evidence" value="ECO:0007669"/>
    <property type="project" value="UniProtKB-EC"/>
</dbReference>
<name>A0AAW2J2M7_9LAMI</name>
<dbReference type="InterPro" id="IPR012886">
    <property type="entry name" value="Formiminotransferase_N"/>
</dbReference>
<evidence type="ECO:0000256" key="1">
    <source>
        <dbReference type="ARBA" id="ARBA00012252"/>
    </source>
</evidence>
<dbReference type="Gene3D" id="3.30.990.10">
    <property type="entry name" value="Formiminotransferase, N-terminal subdomain"/>
    <property type="match status" value="1"/>
</dbReference>
<dbReference type="AlphaFoldDB" id="A0AAW2J2M7"/>
<dbReference type="GO" id="GO:0005542">
    <property type="term" value="F:folic acid binding"/>
    <property type="evidence" value="ECO:0007669"/>
    <property type="project" value="InterPro"/>
</dbReference>
<evidence type="ECO:0000313" key="5">
    <source>
        <dbReference type="EMBL" id="KAL0288711.1"/>
    </source>
</evidence>
<dbReference type="InterPro" id="IPR013802">
    <property type="entry name" value="Formiminotransferase_C"/>
</dbReference>
<dbReference type="SMART" id="SM01222">
    <property type="entry name" value="FTCD_N"/>
    <property type="match status" value="1"/>
</dbReference>
<comment type="caution">
    <text evidence="5">The sequence shown here is derived from an EMBL/GenBank/DDBJ whole genome shotgun (WGS) entry which is preliminary data.</text>
</comment>
<dbReference type="InterPro" id="IPR037064">
    <property type="entry name" value="Formiminotransferase_N_sf"/>
</dbReference>
<dbReference type="Pfam" id="PF07837">
    <property type="entry name" value="FTCD_N"/>
    <property type="match status" value="1"/>
</dbReference>
<feature type="domain" description="Formiminotransferase N-terminal subdomain" evidence="4">
    <location>
        <begin position="5"/>
        <end position="196"/>
    </location>
</feature>
<dbReference type="InterPro" id="IPR037070">
    <property type="entry name" value="Formiminotransferase_C_sf"/>
</dbReference>
<reference evidence="5" key="2">
    <citation type="journal article" date="2024" name="Plant">
        <title>Genomic evolution and insights into agronomic trait innovations of Sesamum species.</title>
        <authorList>
            <person name="Miao H."/>
            <person name="Wang L."/>
            <person name="Qu L."/>
            <person name="Liu H."/>
            <person name="Sun Y."/>
            <person name="Le M."/>
            <person name="Wang Q."/>
            <person name="Wei S."/>
            <person name="Zheng Y."/>
            <person name="Lin W."/>
            <person name="Duan Y."/>
            <person name="Cao H."/>
            <person name="Xiong S."/>
            <person name="Wang X."/>
            <person name="Wei L."/>
            <person name="Li C."/>
            <person name="Ma Q."/>
            <person name="Ju M."/>
            <person name="Zhao R."/>
            <person name="Li G."/>
            <person name="Mu C."/>
            <person name="Tian Q."/>
            <person name="Mei H."/>
            <person name="Zhang T."/>
            <person name="Gao T."/>
            <person name="Zhang H."/>
        </authorList>
    </citation>
    <scope>NUCLEOTIDE SEQUENCE</scope>
    <source>
        <strain evidence="5">G01</strain>
    </source>
</reference>
<dbReference type="SUPFAM" id="SSF55116">
    <property type="entry name" value="Formiminotransferase domain of formiminotransferase-cyclodeaminase"/>
    <property type="match status" value="1"/>
</dbReference>
<reference evidence="5" key="1">
    <citation type="submission" date="2020-06" db="EMBL/GenBank/DDBJ databases">
        <authorList>
            <person name="Li T."/>
            <person name="Hu X."/>
            <person name="Zhang T."/>
            <person name="Song X."/>
            <person name="Zhang H."/>
            <person name="Dai N."/>
            <person name="Sheng W."/>
            <person name="Hou X."/>
            <person name="Wei L."/>
        </authorList>
    </citation>
    <scope>NUCLEOTIDE SEQUENCE</scope>
    <source>
        <strain evidence="5">G01</strain>
        <tissue evidence="5">Leaf</tissue>
    </source>
</reference>
<evidence type="ECO:0000259" key="3">
    <source>
        <dbReference type="SMART" id="SM01221"/>
    </source>
</evidence>
<dbReference type="PANTHER" id="PTHR12234">
    <property type="entry name" value="FORMIMINOTRANSFERASE-CYCLODEAMINASE"/>
    <property type="match status" value="1"/>
</dbReference>
<accession>A0AAW2J2M7</accession>
<organism evidence="5">
    <name type="scientific">Sesamum angustifolium</name>
    <dbReference type="NCBI Taxonomy" id="2727405"/>
    <lineage>
        <taxon>Eukaryota</taxon>
        <taxon>Viridiplantae</taxon>
        <taxon>Streptophyta</taxon>
        <taxon>Embryophyta</taxon>
        <taxon>Tracheophyta</taxon>
        <taxon>Spermatophyta</taxon>
        <taxon>Magnoliopsida</taxon>
        <taxon>eudicotyledons</taxon>
        <taxon>Gunneridae</taxon>
        <taxon>Pentapetalae</taxon>
        <taxon>asterids</taxon>
        <taxon>lamiids</taxon>
        <taxon>Lamiales</taxon>
        <taxon>Pedaliaceae</taxon>
        <taxon>Sesamum</taxon>
    </lineage>
</organism>
<proteinExistence type="predicted"/>
<keyword evidence="2" id="KW-0808">Transferase</keyword>
<dbReference type="Gene3D" id="3.30.70.670">
    <property type="entry name" value="Formiminotransferase, C-terminal subdomain"/>
    <property type="match status" value="1"/>
</dbReference>
<evidence type="ECO:0000256" key="2">
    <source>
        <dbReference type="ARBA" id="ARBA00022679"/>
    </source>
</evidence>
<dbReference type="EMBL" id="JACGWK010001432">
    <property type="protein sequence ID" value="KAL0288711.1"/>
    <property type="molecule type" value="Genomic_DNA"/>
</dbReference>
<sequence length="300" mass="32407">MLKQMLACSKVYVSESRNRAALEAIERASKLFPEAPIVNKFEDVTYNRVGYTLVSEMGESTSSCPLKNAVLEMVKAAFQTIDLQMHCGSHPRLGVVDHICFHPLAGVSLDHVAGTAKSLAADVGSGLQVATFLYGAAHSEGRSLDSIRREMGYFKPNSEGNQWAGGPQSEILPLNPDEGPACAVQRKGVVVIGATNWVDNYNVPIFTNDMAAVRKIAKSVSGRGGGLPSVQAMALAHGKGIIEVACNLLETSKVGGREVQLEVERFAREEGMDIGEGYYTDLSQEKIIEHYLKLADHSAR</sequence>
<dbReference type="EC" id="2.1.2.5" evidence="1"/>
<protein>
    <recommendedName>
        <fullName evidence="1">glutamate formimidoyltransferase</fullName>
        <ecNumber evidence="1">2.1.2.5</ecNumber>
    </recommendedName>
</protein>
<dbReference type="PANTHER" id="PTHR12234:SF1">
    <property type="entry name" value="FORMIMINOTRANSFERASE N-TERMINAL SUBDOMAIN-CONTAINING PROTEIN"/>
    <property type="match status" value="1"/>
</dbReference>
<dbReference type="InterPro" id="IPR022384">
    <property type="entry name" value="FormiminoTrfase_cat_dom_sf"/>
</dbReference>
<dbReference type="InterPro" id="IPR051623">
    <property type="entry name" value="FTCD"/>
</dbReference>